<dbReference type="Proteomes" id="UP000799324">
    <property type="component" value="Unassembled WGS sequence"/>
</dbReference>
<accession>A0A6A6SWV1</accession>
<name>A0A6A6SWV1_9PLEO</name>
<proteinExistence type="predicted"/>
<dbReference type="OrthoDB" id="3795413at2759"/>
<dbReference type="EMBL" id="MU004423">
    <property type="protein sequence ID" value="KAF2651547.1"/>
    <property type="molecule type" value="Genomic_DNA"/>
</dbReference>
<keyword evidence="2" id="KW-1185">Reference proteome</keyword>
<reference evidence="1" key="1">
    <citation type="journal article" date="2020" name="Stud. Mycol.">
        <title>101 Dothideomycetes genomes: a test case for predicting lifestyles and emergence of pathogens.</title>
        <authorList>
            <person name="Haridas S."/>
            <person name="Albert R."/>
            <person name="Binder M."/>
            <person name="Bloem J."/>
            <person name="Labutti K."/>
            <person name="Salamov A."/>
            <person name="Andreopoulos B."/>
            <person name="Baker S."/>
            <person name="Barry K."/>
            <person name="Bills G."/>
            <person name="Bluhm B."/>
            <person name="Cannon C."/>
            <person name="Castanera R."/>
            <person name="Culley D."/>
            <person name="Daum C."/>
            <person name="Ezra D."/>
            <person name="Gonzalez J."/>
            <person name="Henrissat B."/>
            <person name="Kuo A."/>
            <person name="Liang C."/>
            <person name="Lipzen A."/>
            <person name="Lutzoni F."/>
            <person name="Magnuson J."/>
            <person name="Mondo S."/>
            <person name="Nolan M."/>
            <person name="Ohm R."/>
            <person name="Pangilinan J."/>
            <person name="Park H.-J."/>
            <person name="Ramirez L."/>
            <person name="Alfaro M."/>
            <person name="Sun H."/>
            <person name="Tritt A."/>
            <person name="Yoshinaga Y."/>
            <person name="Zwiers L.-H."/>
            <person name="Turgeon B."/>
            <person name="Goodwin S."/>
            <person name="Spatafora J."/>
            <person name="Crous P."/>
            <person name="Grigoriev I."/>
        </authorList>
    </citation>
    <scope>NUCLEOTIDE SEQUENCE</scope>
    <source>
        <strain evidence="1">CBS 122681</strain>
    </source>
</reference>
<dbReference type="AlphaFoldDB" id="A0A6A6SWV1"/>
<evidence type="ECO:0000313" key="1">
    <source>
        <dbReference type="EMBL" id="KAF2651547.1"/>
    </source>
</evidence>
<evidence type="ECO:0000313" key="2">
    <source>
        <dbReference type="Proteomes" id="UP000799324"/>
    </source>
</evidence>
<organism evidence="1 2">
    <name type="scientific">Lophiostoma macrostomum CBS 122681</name>
    <dbReference type="NCBI Taxonomy" id="1314788"/>
    <lineage>
        <taxon>Eukaryota</taxon>
        <taxon>Fungi</taxon>
        <taxon>Dikarya</taxon>
        <taxon>Ascomycota</taxon>
        <taxon>Pezizomycotina</taxon>
        <taxon>Dothideomycetes</taxon>
        <taxon>Pleosporomycetidae</taxon>
        <taxon>Pleosporales</taxon>
        <taxon>Lophiostomataceae</taxon>
        <taxon>Lophiostoma</taxon>
    </lineage>
</organism>
<gene>
    <name evidence="1" type="ORF">K491DRAFT_719738</name>
</gene>
<sequence length="259" mass="29635">MAEATANMSETNTGGPSRNLYKLCEGFDEAVSQHLAVSKYYESARRRRKSAFKGALGLYRKEETAKCQQISEKITTCLPRELRDMIYVDLLKDTTSGTNPFEVIVPHHRTFKEKITGHYRRYFRPALFCHTFRQEFAQAFYSSAIFYVRFLPDLHGLLHSDLSGTGFQPWTSIRRLCVVPMYPSQGSVGVSETKNNLKWLLRTGDNPGRTLYFNVPNGRDSNAHIIAVFGSIFSQLKRQGFTVIVRSSYEWGMPYETVV</sequence>
<protein>
    <submittedName>
        <fullName evidence="1">Uncharacterized protein</fullName>
    </submittedName>
</protein>